<gene>
    <name evidence="3" type="ORF">QTO34_000273</name>
</gene>
<sequence>MLTSGEIVQIMEHSYLTLNDAVMDSLFGDTKKEVRLHDGVSSDGYLAHIFRHMAKELFNEDVGVLTYRTLRNKDFQEVTLERDGEADTLSTKPNWSGQFCYALKLLTAFRTSRSGPEAVEGQVPLPFHGGPVLRWGYLSGRGQAQAEDRCADRALLRQMEGIYAAIPVSPPETSVHVQELYQEWLGWEEQLAPGPGGPAHHLAGPRAASQNIKW</sequence>
<accession>A0AA40IB36</accession>
<organism evidence="3 4">
    <name type="scientific">Cnephaeus nilssonii</name>
    <name type="common">Northern bat</name>
    <name type="synonym">Eptesicus nilssonii</name>
    <dbReference type="NCBI Taxonomy" id="3371016"/>
    <lineage>
        <taxon>Eukaryota</taxon>
        <taxon>Metazoa</taxon>
        <taxon>Chordata</taxon>
        <taxon>Craniata</taxon>
        <taxon>Vertebrata</taxon>
        <taxon>Euteleostomi</taxon>
        <taxon>Mammalia</taxon>
        <taxon>Eutheria</taxon>
        <taxon>Laurasiatheria</taxon>
        <taxon>Chiroptera</taxon>
        <taxon>Yangochiroptera</taxon>
        <taxon>Vespertilionidae</taxon>
        <taxon>Cnephaeus</taxon>
    </lineage>
</organism>
<keyword evidence="4" id="KW-1185">Reference proteome</keyword>
<evidence type="ECO:0000259" key="2">
    <source>
        <dbReference type="SMART" id="SM00902"/>
    </source>
</evidence>
<evidence type="ECO:0000313" key="3">
    <source>
        <dbReference type="EMBL" id="KAK1346417.1"/>
    </source>
</evidence>
<evidence type="ECO:0000256" key="1">
    <source>
        <dbReference type="SAM" id="MobiDB-lite"/>
    </source>
</evidence>
<feature type="region of interest" description="Disordered" evidence="1">
    <location>
        <begin position="195"/>
        <end position="214"/>
    </location>
</feature>
<dbReference type="InterPro" id="IPR003149">
    <property type="entry name" value="Fe_hydrogenase_ssu"/>
</dbReference>
<dbReference type="Proteomes" id="UP001177744">
    <property type="component" value="Unassembled WGS sequence"/>
</dbReference>
<dbReference type="SMART" id="SM00902">
    <property type="entry name" value="Fe_hyd_SSU"/>
    <property type="match status" value="1"/>
</dbReference>
<reference evidence="3" key="1">
    <citation type="submission" date="2023-06" db="EMBL/GenBank/DDBJ databases">
        <title>Reference genome for the Northern bat (Eptesicus nilssonii), a most northern bat species.</title>
        <authorList>
            <person name="Laine V.N."/>
            <person name="Pulliainen A.T."/>
            <person name="Lilley T.M."/>
        </authorList>
    </citation>
    <scope>NUCLEOTIDE SEQUENCE</scope>
    <source>
        <strain evidence="3">BLF_Eptnil</strain>
        <tissue evidence="3">Kidney</tissue>
    </source>
</reference>
<dbReference type="AlphaFoldDB" id="A0AA40IB36"/>
<dbReference type="InterPro" id="IPR050340">
    <property type="entry name" value="Cytosolic_Fe-S_CAF"/>
</dbReference>
<feature type="domain" description="Iron hydrogenase small subunit" evidence="2">
    <location>
        <begin position="149"/>
        <end position="188"/>
    </location>
</feature>
<comment type="caution">
    <text evidence="3">The sequence shown here is derived from an EMBL/GenBank/DDBJ whole genome shotgun (WGS) entry which is preliminary data.</text>
</comment>
<dbReference type="EMBL" id="JAULJE010000001">
    <property type="protein sequence ID" value="KAK1346417.1"/>
    <property type="molecule type" value="Genomic_DNA"/>
</dbReference>
<dbReference type="InterPro" id="IPR009016">
    <property type="entry name" value="Fe_hydrogenase"/>
</dbReference>
<feature type="compositionally biased region" description="Low complexity" evidence="1">
    <location>
        <begin position="198"/>
        <end position="208"/>
    </location>
</feature>
<evidence type="ECO:0000313" key="4">
    <source>
        <dbReference type="Proteomes" id="UP001177744"/>
    </source>
</evidence>
<dbReference type="SUPFAM" id="SSF53920">
    <property type="entry name" value="Fe-only hydrogenase"/>
    <property type="match status" value="1"/>
</dbReference>
<protein>
    <recommendedName>
        <fullName evidence="2">Iron hydrogenase small subunit domain-containing protein</fullName>
    </recommendedName>
</protein>
<dbReference type="PANTHER" id="PTHR11615">
    <property type="entry name" value="NITRATE, FORMATE, IRON DEHYDROGENASE"/>
    <property type="match status" value="1"/>
</dbReference>
<name>A0AA40IB36_CNENI</name>
<proteinExistence type="predicted"/>